<dbReference type="SUPFAM" id="SSF53448">
    <property type="entry name" value="Nucleotide-diphospho-sugar transferases"/>
    <property type="match status" value="1"/>
</dbReference>
<feature type="transmembrane region" description="Helical" evidence="4">
    <location>
        <begin position="16"/>
        <end position="36"/>
    </location>
</feature>
<comment type="caution">
    <text evidence="5">The sequence shown here is derived from an EMBL/GenBank/DDBJ whole genome shotgun (WGS) entry which is preliminary data.</text>
</comment>
<proteinExistence type="inferred from homology"/>
<keyword evidence="4" id="KW-0472">Membrane</keyword>
<dbReference type="Pfam" id="PF13641">
    <property type="entry name" value="Glyco_tranf_2_3"/>
    <property type="match status" value="1"/>
</dbReference>
<feature type="transmembrane region" description="Helical" evidence="4">
    <location>
        <begin position="338"/>
        <end position="359"/>
    </location>
</feature>
<organism evidence="5 6">
    <name type="scientific">Rhodobium orientis</name>
    <dbReference type="NCBI Taxonomy" id="34017"/>
    <lineage>
        <taxon>Bacteria</taxon>
        <taxon>Pseudomonadati</taxon>
        <taxon>Pseudomonadota</taxon>
        <taxon>Alphaproteobacteria</taxon>
        <taxon>Hyphomicrobiales</taxon>
        <taxon>Rhodobiaceae</taxon>
        <taxon>Rhodobium</taxon>
    </lineage>
</organism>
<comment type="similarity">
    <text evidence="1">Belongs to the glycosyltransferase 2 family.</text>
</comment>
<evidence type="ECO:0000256" key="3">
    <source>
        <dbReference type="ARBA" id="ARBA00022679"/>
    </source>
</evidence>
<reference evidence="5 6" key="1">
    <citation type="submission" date="2017-07" db="EMBL/GenBank/DDBJ databases">
        <title>Draft Genome Sequences of Select Purple Nonsulfur Bacteria.</title>
        <authorList>
            <person name="Lasarre B."/>
            <person name="Mckinlay J.B."/>
        </authorList>
    </citation>
    <scope>NUCLEOTIDE SEQUENCE [LARGE SCALE GENOMIC DNA]</scope>
    <source>
        <strain evidence="5 6">DSM 11290</strain>
    </source>
</reference>
<gene>
    <name evidence="5" type="ORF">CH339_12325</name>
</gene>
<keyword evidence="2" id="KW-0328">Glycosyltransferase</keyword>
<name>A0A327JM97_9HYPH</name>
<evidence type="ECO:0000313" key="5">
    <source>
        <dbReference type="EMBL" id="RAI26875.1"/>
    </source>
</evidence>
<dbReference type="PANTHER" id="PTHR43630">
    <property type="entry name" value="POLY-BETA-1,6-N-ACETYL-D-GLUCOSAMINE SYNTHASE"/>
    <property type="match status" value="1"/>
</dbReference>
<evidence type="ECO:0000256" key="1">
    <source>
        <dbReference type="ARBA" id="ARBA00006739"/>
    </source>
</evidence>
<evidence type="ECO:0000256" key="4">
    <source>
        <dbReference type="SAM" id="Phobius"/>
    </source>
</evidence>
<keyword evidence="4" id="KW-0812">Transmembrane</keyword>
<evidence type="ECO:0000313" key="6">
    <source>
        <dbReference type="Proteomes" id="UP000249299"/>
    </source>
</evidence>
<evidence type="ECO:0000256" key="2">
    <source>
        <dbReference type="ARBA" id="ARBA00022676"/>
    </source>
</evidence>
<dbReference type="GO" id="GO:0016757">
    <property type="term" value="F:glycosyltransferase activity"/>
    <property type="evidence" value="ECO:0007669"/>
    <property type="project" value="UniProtKB-KW"/>
</dbReference>
<dbReference type="OrthoDB" id="5291101at2"/>
<dbReference type="CDD" id="cd06423">
    <property type="entry name" value="CESA_like"/>
    <property type="match status" value="1"/>
</dbReference>
<evidence type="ECO:0008006" key="7">
    <source>
        <dbReference type="Google" id="ProtNLM"/>
    </source>
</evidence>
<keyword evidence="3" id="KW-0808">Transferase</keyword>
<dbReference type="Proteomes" id="UP000249299">
    <property type="component" value="Unassembled WGS sequence"/>
</dbReference>
<dbReference type="InterPro" id="IPR029044">
    <property type="entry name" value="Nucleotide-diphossugar_trans"/>
</dbReference>
<protein>
    <recommendedName>
        <fullName evidence="7">Glycosyltransferase 2-like domain-containing protein</fullName>
    </recommendedName>
</protein>
<dbReference type="EMBL" id="NPEV01000025">
    <property type="protein sequence ID" value="RAI26875.1"/>
    <property type="molecule type" value="Genomic_DNA"/>
</dbReference>
<keyword evidence="6" id="KW-1185">Reference proteome</keyword>
<feature type="transmembrane region" description="Helical" evidence="4">
    <location>
        <begin position="371"/>
        <end position="391"/>
    </location>
</feature>
<dbReference type="RefSeq" id="WP_111434723.1">
    <property type="nucleotide sequence ID" value="NZ_NHSL01000042.1"/>
</dbReference>
<dbReference type="PANTHER" id="PTHR43630:SF1">
    <property type="entry name" value="POLY-BETA-1,6-N-ACETYL-D-GLUCOSAMINE SYNTHASE"/>
    <property type="match status" value="1"/>
</dbReference>
<accession>A0A327JM97</accession>
<feature type="transmembrane region" description="Helical" evidence="4">
    <location>
        <begin position="313"/>
        <end position="332"/>
    </location>
</feature>
<sequence length="420" mass="45791">MAVLADGLDFLKAQSFGSIVSLFWFVLIFDVPRYTLSFAAAVLRRRPVDMAPERLRSLGRISVVIAGNNEADVIEACVRGLWEQTLPPDEIVVVSDGSTDAMTARLRDLKREGLIQRAHGTALRAGKAAAINLAERLCSGDIVVNVDCDCLFDRHALQRIVQPFADPGVGTVCGNILVSNHSKSLVAGFQAIEYLISISLGKAALDLVGQVSCASGAFSAFRRSALRAVGGLDAGGGEDLDVTLRLRRAGWATTFAADAICYTAVPDTLSTLTHQRFRWERDAVRLRYRKHSDVLNPFAAGFRPVELVHQFEFLFFNVIGAAALPFYVVWLFATYGDLAPAILLAAQAGLFVVDTVVFLMAAHATPQANGLALMPLVPGYSLFNGVVMRMIRLAAYLQEWVVDASYFDPYVPDKVHKVRE</sequence>
<dbReference type="Gene3D" id="3.90.550.10">
    <property type="entry name" value="Spore Coat Polysaccharide Biosynthesis Protein SpsA, Chain A"/>
    <property type="match status" value="1"/>
</dbReference>
<keyword evidence="4" id="KW-1133">Transmembrane helix</keyword>
<dbReference type="AlphaFoldDB" id="A0A327JM97"/>